<reference evidence="1 2" key="1">
    <citation type="submission" date="2016-09" db="EMBL/GenBank/DDBJ databases">
        <title>Rhizobium oryziradicis sp. nov., isolated from the root of rice.</title>
        <authorList>
            <person name="Zhao J."/>
            <person name="Zhang X."/>
        </authorList>
    </citation>
    <scope>NUCLEOTIDE SEQUENCE [LARGE SCALE GENOMIC DNA]</scope>
    <source>
        <strain evidence="1 2">14971</strain>
    </source>
</reference>
<dbReference type="PRINTS" id="PR01210">
    <property type="entry name" value="GGTRANSPTASE"/>
</dbReference>
<organism evidence="1 2">
    <name type="scientific">Allorhizobium taibaishanense</name>
    <dbReference type="NCBI Taxonomy" id="887144"/>
    <lineage>
        <taxon>Bacteria</taxon>
        <taxon>Pseudomonadati</taxon>
        <taxon>Pseudomonadota</taxon>
        <taxon>Alphaproteobacteria</taxon>
        <taxon>Hyphomicrobiales</taxon>
        <taxon>Rhizobiaceae</taxon>
        <taxon>Rhizobium/Agrobacterium group</taxon>
        <taxon>Allorhizobium</taxon>
    </lineage>
</organism>
<dbReference type="Proteomes" id="UP000185598">
    <property type="component" value="Unassembled WGS sequence"/>
</dbReference>
<comment type="caution">
    <text evidence="1">The sequence shown here is derived from an EMBL/GenBank/DDBJ whole genome shotgun (WGS) entry which is preliminary data.</text>
</comment>
<dbReference type="OrthoDB" id="9781342at2"/>
<evidence type="ECO:0000313" key="2">
    <source>
        <dbReference type="Proteomes" id="UP000185598"/>
    </source>
</evidence>
<dbReference type="Gene3D" id="1.10.246.130">
    <property type="match status" value="1"/>
</dbReference>
<sequence length="519" mass="54962">MVTSPHPLASAAGAAVLADGGTAAEAAIAMAATIAVVYPHFCGLGGDSVWLLADRAGRQETFLGIGQAAQNLPDFTGDAIPTRGPLSMLTTAATVDAWDAVHRYSKEAWGGRTAFGDLLQDAIGHAKGGFPISRSQGFWLDMRKDMVADWPSFSKLFFKDGKPLDAGDMFYQPDLATVLETLASQGARSFYEGPLARRIAEGLRAAGSPLTADDLAATHTRRVAPARLAYRGYELLAPPPPTQGITTLTIMGILAHFDLHSYAPGSADHLHLTVEAVKQAFLTRHRIADPEFTAQAIDDWLTPEALRQAADAIDSGKALPWPQPYRTGDTVFFGAVDAEGRCVSTLQSTYFDWGSGVVVGDTGMLWQNRGAAFSLDPDSPNCLKPGKRPFYTLNPGIALKDGMPALVYGTQGADGQPQTLSMLLTRLIDYHQSPSEALAGPRFLLGKTFSDSRDSLKIEGDCGDEVLSRLAALGHELSSIPPQSPIAGQAGVITIAQDGNLSGAHDPRGEGVALAVNAR</sequence>
<dbReference type="AlphaFoldDB" id="A0A1Q9A1G4"/>
<dbReference type="InterPro" id="IPR029055">
    <property type="entry name" value="Ntn_hydrolases_N"/>
</dbReference>
<proteinExistence type="predicted"/>
<protein>
    <submittedName>
        <fullName evidence="1">Gamma-glutamyltransferase</fullName>
    </submittedName>
</protein>
<keyword evidence="2" id="KW-1185">Reference proteome</keyword>
<gene>
    <name evidence="1" type="ORF">BJF91_08920</name>
</gene>
<dbReference type="PANTHER" id="PTHR43881">
    <property type="entry name" value="GAMMA-GLUTAMYLTRANSPEPTIDASE (AFU_ORTHOLOGUE AFUA_4G13580)"/>
    <property type="match status" value="1"/>
</dbReference>
<dbReference type="SUPFAM" id="SSF56235">
    <property type="entry name" value="N-terminal nucleophile aminohydrolases (Ntn hydrolases)"/>
    <property type="match status" value="1"/>
</dbReference>
<accession>A0A1Q9A1G4</accession>
<dbReference type="InterPro" id="IPR043137">
    <property type="entry name" value="GGT_ssub_C"/>
</dbReference>
<dbReference type="InterPro" id="IPR043138">
    <property type="entry name" value="GGT_lsub"/>
</dbReference>
<dbReference type="PANTHER" id="PTHR43881:SF5">
    <property type="entry name" value="GAMMA-GLUTAMYLTRANSPEPTIDASE"/>
    <property type="match status" value="1"/>
</dbReference>
<dbReference type="Pfam" id="PF01019">
    <property type="entry name" value="G_glu_transpept"/>
    <property type="match status" value="1"/>
</dbReference>
<name>A0A1Q9A1G4_9HYPH</name>
<dbReference type="RefSeq" id="WP_075616437.1">
    <property type="nucleotide sequence ID" value="NZ_JACIED010000002.1"/>
</dbReference>
<dbReference type="GO" id="GO:0016740">
    <property type="term" value="F:transferase activity"/>
    <property type="evidence" value="ECO:0007669"/>
    <property type="project" value="UniProtKB-KW"/>
</dbReference>
<dbReference type="Gene3D" id="3.60.20.40">
    <property type="match status" value="1"/>
</dbReference>
<dbReference type="STRING" id="887144.BJF91_08920"/>
<dbReference type="EMBL" id="MKIN01000024">
    <property type="protein sequence ID" value="OLP48384.1"/>
    <property type="molecule type" value="Genomic_DNA"/>
</dbReference>
<keyword evidence="1" id="KW-0808">Transferase</keyword>
<dbReference type="InterPro" id="IPR052896">
    <property type="entry name" value="GGT-like_enzyme"/>
</dbReference>
<evidence type="ECO:0000313" key="1">
    <source>
        <dbReference type="EMBL" id="OLP48384.1"/>
    </source>
</evidence>